<keyword evidence="2" id="KW-1185">Reference proteome</keyword>
<evidence type="ECO:0000313" key="2">
    <source>
        <dbReference type="Proteomes" id="UP001500752"/>
    </source>
</evidence>
<accession>A0ABP7BYQ3</accession>
<evidence type="ECO:0000313" key="1">
    <source>
        <dbReference type="EMBL" id="GAA3670310.1"/>
    </source>
</evidence>
<comment type="caution">
    <text evidence="1">The sequence shown here is derived from an EMBL/GenBank/DDBJ whole genome shotgun (WGS) entry which is preliminary data.</text>
</comment>
<gene>
    <name evidence="1" type="ORF">GCM10023081_05770</name>
</gene>
<dbReference type="InterPro" id="IPR043148">
    <property type="entry name" value="TagF_C"/>
</dbReference>
<sequence>MHELQVIRRGLRVASEKARSVAAGRPTRRMLAARAQQPPPVSPFAVYFGDGPAGLYQLQQWLGPWERLAAEVAPLTLLLGDPRAAREIAGRTTLPVVLVPGSAPFERFLAEHRVRAVFYVNNNQANFTALRVNGPAHVHLSHGESEKSSMASNQLKAYDFAFIAGQASHERILAAVPRFDERQLVHIGRPQLGFPGIADFPPAAGTTTVLYAPTWEGDSPAMAYSSLKTHGRRLEGLLADPGVRVILRPHPKTGSVDPSFHRVLAGLRSALQQANAGRTTAPHVYDDGPEPLASLAVADVVLADVSAMAMDAVGLGRRTALCINGDRPRQAPGALTLAGALPTWYRHEPRDLRSAIEALAAAPVPAAQDAFRRHVFGDDGGDPCGRFLAAARDLLAG</sequence>
<evidence type="ECO:0008006" key="3">
    <source>
        <dbReference type="Google" id="ProtNLM"/>
    </source>
</evidence>
<dbReference type="Proteomes" id="UP001500752">
    <property type="component" value="Unassembled WGS sequence"/>
</dbReference>
<dbReference type="EMBL" id="BAABEO010000008">
    <property type="protein sequence ID" value="GAA3670310.1"/>
    <property type="molecule type" value="Genomic_DNA"/>
</dbReference>
<organism evidence="1 2">
    <name type="scientific">Arthrobacter ginkgonis</name>
    <dbReference type="NCBI Taxonomy" id="1630594"/>
    <lineage>
        <taxon>Bacteria</taxon>
        <taxon>Bacillati</taxon>
        <taxon>Actinomycetota</taxon>
        <taxon>Actinomycetes</taxon>
        <taxon>Micrococcales</taxon>
        <taxon>Micrococcaceae</taxon>
        <taxon>Arthrobacter</taxon>
    </lineage>
</organism>
<dbReference type="Gene3D" id="3.40.50.12580">
    <property type="match status" value="1"/>
</dbReference>
<name>A0ABP7BYQ3_9MICC</name>
<protein>
    <recommendedName>
        <fullName evidence="3">CDP-glycerol:poly(Glycerophosphate) glycerophosphotransferase</fullName>
    </recommendedName>
</protein>
<dbReference type="RefSeq" id="WP_345148334.1">
    <property type="nucleotide sequence ID" value="NZ_BAABEO010000008.1"/>
</dbReference>
<reference evidence="2" key="1">
    <citation type="journal article" date="2019" name="Int. J. Syst. Evol. Microbiol.">
        <title>The Global Catalogue of Microorganisms (GCM) 10K type strain sequencing project: providing services to taxonomists for standard genome sequencing and annotation.</title>
        <authorList>
            <consortium name="The Broad Institute Genomics Platform"/>
            <consortium name="The Broad Institute Genome Sequencing Center for Infectious Disease"/>
            <person name="Wu L."/>
            <person name="Ma J."/>
        </authorList>
    </citation>
    <scope>NUCLEOTIDE SEQUENCE [LARGE SCALE GENOMIC DNA]</scope>
    <source>
        <strain evidence="2">JCM 30742</strain>
    </source>
</reference>
<proteinExistence type="predicted"/>